<keyword evidence="3" id="KW-1185">Reference proteome</keyword>
<dbReference type="AlphaFoldDB" id="A0A5C2S5T5"/>
<sequence length="290" mass="31443">MHSYPSSVVFASAPSSLAVSIGDACSTDHDRLDARTGKFSSDCDSTAFCSGSTNATCQPRACRRDEFLFGFGNATAMPPLCKAGTYCPDEGSGCTALVAVGQPCQVDRDEQCAPPPNWQEVASNWNNNGSICLKSACMYANMTLGQPCVLDVATYVYGSNNNTIARHNCQTPQFYCHSGFEVCVPTKAVSIPCDSNEECQSTTCGPRGVCVDPPGTPAHVQAWQLVVTGMSVIAAMVAVVVMLTLFHKRQRLKRYREIREYYDEQVELRRSLAALHAAAADRCDEKDLYD</sequence>
<keyword evidence="1" id="KW-0472">Membrane</keyword>
<dbReference type="Proteomes" id="UP000313359">
    <property type="component" value="Unassembled WGS sequence"/>
</dbReference>
<dbReference type="STRING" id="1328759.A0A5C2S5T5"/>
<dbReference type="EMBL" id="ML122272">
    <property type="protein sequence ID" value="RPD59062.1"/>
    <property type="molecule type" value="Genomic_DNA"/>
</dbReference>
<reference evidence="2" key="1">
    <citation type="journal article" date="2018" name="Genome Biol. Evol.">
        <title>Genomics and development of Lentinus tigrinus, a white-rot wood-decaying mushroom with dimorphic fruiting bodies.</title>
        <authorList>
            <person name="Wu B."/>
            <person name="Xu Z."/>
            <person name="Knudson A."/>
            <person name="Carlson A."/>
            <person name="Chen N."/>
            <person name="Kovaka S."/>
            <person name="LaButti K."/>
            <person name="Lipzen A."/>
            <person name="Pennachio C."/>
            <person name="Riley R."/>
            <person name="Schakwitz W."/>
            <person name="Umezawa K."/>
            <person name="Ohm R.A."/>
            <person name="Grigoriev I.V."/>
            <person name="Nagy L.G."/>
            <person name="Gibbons J."/>
            <person name="Hibbett D."/>
        </authorList>
    </citation>
    <scope>NUCLEOTIDE SEQUENCE [LARGE SCALE GENOMIC DNA]</scope>
    <source>
        <strain evidence="2">ALCF2SS1-6</strain>
    </source>
</reference>
<organism evidence="2 3">
    <name type="scientific">Lentinus tigrinus ALCF2SS1-6</name>
    <dbReference type="NCBI Taxonomy" id="1328759"/>
    <lineage>
        <taxon>Eukaryota</taxon>
        <taxon>Fungi</taxon>
        <taxon>Dikarya</taxon>
        <taxon>Basidiomycota</taxon>
        <taxon>Agaricomycotina</taxon>
        <taxon>Agaricomycetes</taxon>
        <taxon>Polyporales</taxon>
        <taxon>Polyporaceae</taxon>
        <taxon>Lentinus</taxon>
    </lineage>
</organism>
<keyword evidence="1" id="KW-0812">Transmembrane</keyword>
<proteinExistence type="predicted"/>
<name>A0A5C2S5T5_9APHY</name>
<accession>A0A5C2S5T5</accession>
<gene>
    <name evidence="2" type="ORF">L227DRAFT_173016</name>
</gene>
<dbReference type="OrthoDB" id="195231at2759"/>
<keyword evidence="1" id="KW-1133">Transmembrane helix</keyword>
<evidence type="ECO:0000256" key="1">
    <source>
        <dbReference type="SAM" id="Phobius"/>
    </source>
</evidence>
<feature type="transmembrane region" description="Helical" evidence="1">
    <location>
        <begin position="222"/>
        <end position="246"/>
    </location>
</feature>
<protein>
    <submittedName>
        <fullName evidence="2">Uncharacterized protein</fullName>
    </submittedName>
</protein>
<evidence type="ECO:0000313" key="3">
    <source>
        <dbReference type="Proteomes" id="UP000313359"/>
    </source>
</evidence>
<evidence type="ECO:0000313" key="2">
    <source>
        <dbReference type="EMBL" id="RPD59062.1"/>
    </source>
</evidence>